<reference evidence="1" key="1">
    <citation type="submission" date="2021-10" db="EMBL/GenBank/DDBJ databases">
        <title>Melipona bicolor Genome sequencing and assembly.</title>
        <authorList>
            <person name="Araujo N.S."/>
            <person name="Arias M.C."/>
        </authorList>
    </citation>
    <scope>NUCLEOTIDE SEQUENCE</scope>
    <source>
        <strain evidence="1">USP_2M_L1-L4_2017</strain>
        <tissue evidence="1">Whole body</tissue>
    </source>
</reference>
<accession>A0AA40FDH2</accession>
<dbReference type="EMBL" id="JAHYIQ010000057">
    <property type="protein sequence ID" value="KAK1116994.1"/>
    <property type="molecule type" value="Genomic_DNA"/>
</dbReference>
<gene>
    <name evidence="1" type="ORF">K0M31_017043</name>
</gene>
<name>A0AA40FDH2_9HYME</name>
<organism evidence="1 2">
    <name type="scientific">Melipona bicolor</name>
    <dbReference type="NCBI Taxonomy" id="60889"/>
    <lineage>
        <taxon>Eukaryota</taxon>
        <taxon>Metazoa</taxon>
        <taxon>Ecdysozoa</taxon>
        <taxon>Arthropoda</taxon>
        <taxon>Hexapoda</taxon>
        <taxon>Insecta</taxon>
        <taxon>Pterygota</taxon>
        <taxon>Neoptera</taxon>
        <taxon>Endopterygota</taxon>
        <taxon>Hymenoptera</taxon>
        <taxon>Apocrita</taxon>
        <taxon>Aculeata</taxon>
        <taxon>Apoidea</taxon>
        <taxon>Anthophila</taxon>
        <taxon>Apidae</taxon>
        <taxon>Melipona</taxon>
    </lineage>
</organism>
<evidence type="ECO:0000313" key="1">
    <source>
        <dbReference type="EMBL" id="KAK1116994.1"/>
    </source>
</evidence>
<evidence type="ECO:0000313" key="2">
    <source>
        <dbReference type="Proteomes" id="UP001177670"/>
    </source>
</evidence>
<sequence>MPARACDPERGEATFATVTAHRPWSLLRRRRRPREEAQGAIASIKLVITSGETTFSTQRVILASFRSTFDPSPTTKRNDQDGDFYYSFECGT</sequence>
<comment type="caution">
    <text evidence="1">The sequence shown here is derived from an EMBL/GenBank/DDBJ whole genome shotgun (WGS) entry which is preliminary data.</text>
</comment>
<proteinExistence type="predicted"/>
<dbReference type="AlphaFoldDB" id="A0AA40FDH2"/>
<feature type="non-terminal residue" evidence="1">
    <location>
        <position position="92"/>
    </location>
</feature>
<dbReference type="Proteomes" id="UP001177670">
    <property type="component" value="Unassembled WGS sequence"/>
</dbReference>
<protein>
    <submittedName>
        <fullName evidence="1">Uncharacterized protein</fullName>
    </submittedName>
</protein>
<keyword evidence="2" id="KW-1185">Reference proteome</keyword>